<evidence type="ECO:0000259" key="7">
    <source>
        <dbReference type="Pfam" id="PF00370"/>
    </source>
</evidence>
<organism evidence="9 10">
    <name type="scientific">Sinomonas terrae</name>
    <dbReference type="NCBI Taxonomy" id="2908838"/>
    <lineage>
        <taxon>Bacteria</taxon>
        <taxon>Bacillati</taxon>
        <taxon>Actinomycetota</taxon>
        <taxon>Actinomycetes</taxon>
        <taxon>Micrococcales</taxon>
        <taxon>Micrococcaceae</taxon>
        <taxon>Sinomonas</taxon>
    </lineage>
</organism>
<evidence type="ECO:0000256" key="6">
    <source>
        <dbReference type="ARBA" id="ARBA00043149"/>
    </source>
</evidence>
<dbReference type="EMBL" id="JAKZBV010000003">
    <property type="protein sequence ID" value="MCH6472602.1"/>
    <property type="molecule type" value="Genomic_DNA"/>
</dbReference>
<comment type="similarity">
    <text evidence="1">Belongs to the FGGY kinase family.</text>
</comment>
<evidence type="ECO:0000256" key="1">
    <source>
        <dbReference type="ARBA" id="ARBA00009156"/>
    </source>
</evidence>
<proteinExistence type="inferred from homology"/>
<comment type="caution">
    <text evidence="9">The sequence shown here is derived from an EMBL/GenBank/DDBJ whole genome shotgun (WGS) entry which is preliminary data.</text>
</comment>
<dbReference type="NCBIfam" id="NF000756">
    <property type="entry name" value="PRK00047.1"/>
    <property type="match status" value="1"/>
</dbReference>
<keyword evidence="2 9" id="KW-0808">Transferase</keyword>
<gene>
    <name evidence="9" type="primary">glpK</name>
    <name evidence="9" type="ORF">L0M17_22015</name>
</gene>
<dbReference type="InterPro" id="IPR000577">
    <property type="entry name" value="Carb_kinase_FGGY"/>
</dbReference>
<evidence type="ECO:0000259" key="8">
    <source>
        <dbReference type="Pfam" id="PF02782"/>
    </source>
</evidence>
<dbReference type="Gene3D" id="3.30.420.40">
    <property type="match status" value="2"/>
</dbReference>
<evidence type="ECO:0000313" key="10">
    <source>
        <dbReference type="Proteomes" id="UP001202922"/>
    </source>
</evidence>
<evidence type="ECO:0000256" key="2">
    <source>
        <dbReference type="ARBA" id="ARBA00022679"/>
    </source>
</evidence>
<sequence>MTARYVMALDEGSTSARAVLVDPDGAIVSEARNPLAPTFPRPRWVELDPLALWNAQRASMETAMAKAGATTDDIAAIGITTHRETCLVWDRRTGEPVHPALMWMSKQTDQIVQRWRLDGLDTEFRARTGLFNDSFFTAAKLAWILENVPGVRERSERGELAAGTVDTWLLWQLTGGRSHFTDHSEASRTALFSLETLDWDEKLTEACAIPHRLLPPALSSDSHFGELRPADIGLPGSASVPVMAIMGDQQAGMFGQACFEAGSVKNTYGTAGVLTANSGPTPSVLDGLTASVGWTADGATAYEIEGVVFHCGQTLQWMRERLGILRPEDDIQEIAQRVPDTAGVYVIPAFAGLCAPHWSRDARASIVGLTLESGAEHIVRAGVEAMAYQTRDNIDVLCAAGFPVPELKVDGGAARSDLLCQFQADILGIPVHRPAELERTALGIAHLAGMGVGRWDRDDLGAGWQAEKVFEPTMAEDRREELYGGWREAVSTVTGKPAGVPAARAKGPGA</sequence>
<name>A0ABS9U8A9_9MICC</name>
<dbReference type="SUPFAM" id="SSF53067">
    <property type="entry name" value="Actin-like ATPase domain"/>
    <property type="match status" value="2"/>
</dbReference>
<feature type="domain" description="Carbohydrate kinase FGGY C-terminal" evidence="8">
    <location>
        <begin position="265"/>
        <end position="450"/>
    </location>
</feature>
<dbReference type="InterPro" id="IPR018485">
    <property type="entry name" value="FGGY_C"/>
</dbReference>
<dbReference type="InterPro" id="IPR018483">
    <property type="entry name" value="Carb_kinase_FGGY_CS"/>
</dbReference>
<dbReference type="GO" id="GO:0004370">
    <property type="term" value="F:glycerol kinase activity"/>
    <property type="evidence" value="ECO:0007669"/>
    <property type="project" value="UniProtKB-EC"/>
</dbReference>
<keyword evidence="4 9" id="KW-0418">Kinase</keyword>
<keyword evidence="5" id="KW-0067">ATP-binding</keyword>
<evidence type="ECO:0000256" key="4">
    <source>
        <dbReference type="ARBA" id="ARBA00022777"/>
    </source>
</evidence>
<dbReference type="RefSeq" id="WP_241056786.1">
    <property type="nucleotide sequence ID" value="NZ_JAKZBV010000003.1"/>
</dbReference>
<dbReference type="PANTHER" id="PTHR10196">
    <property type="entry name" value="SUGAR KINASE"/>
    <property type="match status" value="1"/>
</dbReference>
<dbReference type="Proteomes" id="UP001202922">
    <property type="component" value="Unassembled WGS sequence"/>
</dbReference>
<dbReference type="InterPro" id="IPR043129">
    <property type="entry name" value="ATPase_NBD"/>
</dbReference>
<dbReference type="Pfam" id="PF00370">
    <property type="entry name" value="FGGY_N"/>
    <property type="match status" value="1"/>
</dbReference>
<protein>
    <recommendedName>
        <fullName evidence="6">ATP:glycerol 3-phosphotransferase</fullName>
    </recommendedName>
</protein>
<evidence type="ECO:0000256" key="5">
    <source>
        <dbReference type="ARBA" id="ARBA00022840"/>
    </source>
</evidence>
<dbReference type="Pfam" id="PF02782">
    <property type="entry name" value="FGGY_C"/>
    <property type="match status" value="1"/>
</dbReference>
<keyword evidence="3" id="KW-0547">Nucleotide-binding</keyword>
<accession>A0ABS9U8A9</accession>
<dbReference type="CDD" id="cd07769">
    <property type="entry name" value="ASKHA_NBD_FGGY_GK"/>
    <property type="match status" value="1"/>
</dbReference>
<dbReference type="PANTHER" id="PTHR10196:SF69">
    <property type="entry name" value="GLYCEROL KINASE"/>
    <property type="match status" value="1"/>
</dbReference>
<evidence type="ECO:0000313" key="9">
    <source>
        <dbReference type="EMBL" id="MCH6472602.1"/>
    </source>
</evidence>
<reference evidence="9 10" key="1">
    <citation type="submission" date="2022-03" db="EMBL/GenBank/DDBJ databases">
        <title>Sinomonas sp. isolated from a soil.</title>
        <authorList>
            <person name="Han J."/>
            <person name="Kim D.-U."/>
        </authorList>
    </citation>
    <scope>NUCLEOTIDE SEQUENCE [LARGE SCALE GENOMIC DNA]</scope>
    <source>
        <strain evidence="9 10">5-5</strain>
    </source>
</reference>
<dbReference type="InterPro" id="IPR018484">
    <property type="entry name" value="FGGY_N"/>
</dbReference>
<keyword evidence="10" id="KW-1185">Reference proteome</keyword>
<feature type="domain" description="Carbohydrate kinase FGGY N-terminal" evidence="7">
    <location>
        <begin position="5"/>
        <end position="255"/>
    </location>
</feature>
<dbReference type="PROSITE" id="PS00933">
    <property type="entry name" value="FGGY_KINASES_1"/>
    <property type="match status" value="1"/>
</dbReference>
<evidence type="ECO:0000256" key="3">
    <source>
        <dbReference type="ARBA" id="ARBA00022741"/>
    </source>
</evidence>
<dbReference type="PIRSF" id="PIRSF000538">
    <property type="entry name" value="GlpK"/>
    <property type="match status" value="1"/>
</dbReference>